<dbReference type="AlphaFoldDB" id="A0A9P7F7T0"/>
<dbReference type="GeneID" id="64695967"/>
<proteinExistence type="predicted"/>
<protein>
    <submittedName>
        <fullName evidence="1">Uncharacterized protein</fullName>
    </submittedName>
</protein>
<dbReference type="Proteomes" id="UP000823399">
    <property type="component" value="Unassembled WGS sequence"/>
</dbReference>
<dbReference type="RefSeq" id="XP_041292732.1">
    <property type="nucleotide sequence ID" value="XM_041433708.1"/>
</dbReference>
<keyword evidence="2" id="KW-1185">Reference proteome</keyword>
<sequence length="140" mass="15758">MQDDQQAVTGSDMHHQSWISLFHDHAQIMDSDVFPGSYEKERVTLQPSIDYLVSTPLLDALGNMVAGHLKNKYNHYVTIRELDELTKYCADKNVYGRPEEVKLPAPGVPIFQMITSPCVGITCTISTDCYYAVCDLDTIK</sequence>
<organism evidence="1 2">
    <name type="scientific">Suillus discolor</name>
    <dbReference type="NCBI Taxonomy" id="1912936"/>
    <lineage>
        <taxon>Eukaryota</taxon>
        <taxon>Fungi</taxon>
        <taxon>Dikarya</taxon>
        <taxon>Basidiomycota</taxon>
        <taxon>Agaricomycotina</taxon>
        <taxon>Agaricomycetes</taxon>
        <taxon>Agaricomycetidae</taxon>
        <taxon>Boletales</taxon>
        <taxon>Suillineae</taxon>
        <taxon>Suillaceae</taxon>
        <taxon>Suillus</taxon>
    </lineage>
</organism>
<reference evidence="1" key="1">
    <citation type="journal article" date="2020" name="New Phytol.">
        <title>Comparative genomics reveals dynamic genome evolution in host specialist ectomycorrhizal fungi.</title>
        <authorList>
            <person name="Lofgren L.A."/>
            <person name="Nguyen N.H."/>
            <person name="Vilgalys R."/>
            <person name="Ruytinx J."/>
            <person name="Liao H.L."/>
            <person name="Branco S."/>
            <person name="Kuo A."/>
            <person name="LaButti K."/>
            <person name="Lipzen A."/>
            <person name="Andreopoulos W."/>
            <person name="Pangilinan J."/>
            <person name="Riley R."/>
            <person name="Hundley H."/>
            <person name="Na H."/>
            <person name="Barry K."/>
            <person name="Grigoriev I.V."/>
            <person name="Stajich J.E."/>
            <person name="Kennedy P.G."/>
        </authorList>
    </citation>
    <scope>NUCLEOTIDE SEQUENCE</scope>
    <source>
        <strain evidence="1">FC423</strain>
    </source>
</reference>
<evidence type="ECO:0000313" key="1">
    <source>
        <dbReference type="EMBL" id="KAG2108213.1"/>
    </source>
</evidence>
<evidence type="ECO:0000313" key="2">
    <source>
        <dbReference type="Proteomes" id="UP000823399"/>
    </source>
</evidence>
<comment type="caution">
    <text evidence="1">The sequence shown here is derived from an EMBL/GenBank/DDBJ whole genome shotgun (WGS) entry which is preliminary data.</text>
</comment>
<gene>
    <name evidence="1" type="ORF">F5147DRAFT_652934</name>
</gene>
<name>A0A9P7F7T0_9AGAM</name>
<accession>A0A9P7F7T0</accession>
<dbReference type="EMBL" id="JABBWM010000028">
    <property type="protein sequence ID" value="KAG2108213.1"/>
    <property type="molecule type" value="Genomic_DNA"/>
</dbReference>
<dbReference type="OrthoDB" id="2686190at2759"/>